<evidence type="ECO:0000313" key="2">
    <source>
        <dbReference type="Proteomes" id="UP000624325"/>
    </source>
</evidence>
<dbReference type="EMBL" id="BONC01000062">
    <property type="protein sequence ID" value="GIF60222.1"/>
    <property type="molecule type" value="Genomic_DNA"/>
</dbReference>
<name>A0ABQ4CBR6_9ACTN</name>
<dbReference type="RefSeq" id="WP_203707042.1">
    <property type="nucleotide sequence ID" value="NZ_BAAALU010000006.1"/>
</dbReference>
<proteinExistence type="predicted"/>
<organism evidence="1 2">
    <name type="scientific">Asanoa iriomotensis</name>
    <dbReference type="NCBI Taxonomy" id="234613"/>
    <lineage>
        <taxon>Bacteria</taxon>
        <taxon>Bacillati</taxon>
        <taxon>Actinomycetota</taxon>
        <taxon>Actinomycetes</taxon>
        <taxon>Micromonosporales</taxon>
        <taxon>Micromonosporaceae</taxon>
        <taxon>Asanoa</taxon>
    </lineage>
</organism>
<sequence>MITLYHSGGLEYLDVHAVSLLTGVTAESLRNRRARRSEQVVGMVSEEIFGRVVYRLSRVARHLGITEEELRERIRTGATT</sequence>
<comment type="caution">
    <text evidence="1">The sequence shown here is derived from an EMBL/GenBank/DDBJ whole genome shotgun (WGS) entry which is preliminary data.</text>
</comment>
<evidence type="ECO:0000313" key="1">
    <source>
        <dbReference type="EMBL" id="GIF60222.1"/>
    </source>
</evidence>
<keyword evidence="2" id="KW-1185">Reference proteome</keyword>
<dbReference type="Proteomes" id="UP000624325">
    <property type="component" value="Unassembled WGS sequence"/>
</dbReference>
<accession>A0ABQ4CBR6</accession>
<gene>
    <name evidence="1" type="ORF">Air01nite_63170</name>
</gene>
<protein>
    <submittedName>
        <fullName evidence="1">Uncharacterized protein</fullName>
    </submittedName>
</protein>
<reference evidence="1 2" key="1">
    <citation type="submission" date="2021-01" db="EMBL/GenBank/DDBJ databases">
        <title>Whole genome shotgun sequence of Asanoa iriomotensis NBRC 100142.</title>
        <authorList>
            <person name="Komaki H."/>
            <person name="Tamura T."/>
        </authorList>
    </citation>
    <scope>NUCLEOTIDE SEQUENCE [LARGE SCALE GENOMIC DNA]</scope>
    <source>
        <strain evidence="1 2">NBRC 100142</strain>
    </source>
</reference>